<dbReference type="EMBL" id="JBICCN010000357">
    <property type="protein sequence ID" value="KAL3074273.1"/>
    <property type="molecule type" value="Genomic_DNA"/>
</dbReference>
<evidence type="ECO:0000313" key="9">
    <source>
        <dbReference type="Proteomes" id="UP001620645"/>
    </source>
</evidence>
<evidence type="ECO:0000256" key="7">
    <source>
        <dbReference type="RuleBase" id="RU003909"/>
    </source>
</evidence>
<dbReference type="GO" id="GO:0005856">
    <property type="term" value="C:cytoskeleton"/>
    <property type="evidence" value="ECO:0007669"/>
    <property type="project" value="UniProtKB-SubCell"/>
</dbReference>
<comment type="caution">
    <text evidence="8">The sequence shown here is derived from an EMBL/GenBank/DDBJ whole genome shotgun (WGS) entry which is preliminary data.</text>
</comment>
<evidence type="ECO:0000256" key="6">
    <source>
        <dbReference type="ARBA" id="ARBA00023212"/>
    </source>
</evidence>
<keyword evidence="4" id="KW-0963">Cytoplasm</keyword>
<dbReference type="PANTHER" id="PTHR11604">
    <property type="entry name" value="PROFILIN"/>
    <property type="match status" value="1"/>
</dbReference>
<evidence type="ECO:0000256" key="4">
    <source>
        <dbReference type="ARBA" id="ARBA00022490"/>
    </source>
</evidence>
<comment type="similarity">
    <text evidence="2 7">Belongs to the profilin family.</text>
</comment>
<keyword evidence="6" id="KW-0206">Cytoskeleton</keyword>
<dbReference type="Pfam" id="PF00235">
    <property type="entry name" value="Profilin"/>
    <property type="match status" value="1"/>
</dbReference>
<keyword evidence="9" id="KW-1185">Reference proteome</keyword>
<comment type="subcellular location">
    <subcellularLocation>
        <location evidence="1">Cytoplasm</location>
        <location evidence="1">Cytoskeleton</location>
    </subcellularLocation>
</comment>
<dbReference type="Proteomes" id="UP001620645">
    <property type="component" value="Unassembled WGS sequence"/>
</dbReference>
<dbReference type="SMART" id="SM00392">
    <property type="entry name" value="PROF"/>
    <property type="match status" value="1"/>
</dbReference>
<evidence type="ECO:0000256" key="3">
    <source>
        <dbReference type="ARBA" id="ARBA00011583"/>
    </source>
</evidence>
<comment type="subunit">
    <text evidence="3">Occurs in many kinds of cells as a complex with monomeric actin in a 1:1 ratio.</text>
</comment>
<reference evidence="8 9" key="1">
    <citation type="submission" date="2024-10" db="EMBL/GenBank/DDBJ databases">
        <authorList>
            <person name="Kim D."/>
        </authorList>
    </citation>
    <scope>NUCLEOTIDE SEQUENCE [LARGE SCALE GENOMIC DNA]</scope>
    <source>
        <strain evidence="8">Taebaek</strain>
    </source>
</reference>
<evidence type="ECO:0000256" key="1">
    <source>
        <dbReference type="ARBA" id="ARBA00004245"/>
    </source>
</evidence>
<dbReference type="InterPro" id="IPR036140">
    <property type="entry name" value="PFN_sf"/>
</dbReference>
<evidence type="ECO:0000256" key="5">
    <source>
        <dbReference type="ARBA" id="ARBA00023203"/>
    </source>
</evidence>
<dbReference type="InterPro" id="IPR005455">
    <property type="entry name" value="PFN_euk"/>
</dbReference>
<accession>A0ABD2IDP2</accession>
<dbReference type="Gene3D" id="3.30.450.30">
    <property type="entry name" value="Dynein light chain 2a, cytoplasmic"/>
    <property type="match status" value="1"/>
</dbReference>
<keyword evidence="5 7" id="KW-0009">Actin-binding</keyword>
<dbReference type="PANTHER" id="PTHR11604:SF0">
    <property type="entry name" value="PROFILIN"/>
    <property type="match status" value="1"/>
</dbReference>
<dbReference type="GO" id="GO:0003779">
    <property type="term" value="F:actin binding"/>
    <property type="evidence" value="ECO:0007669"/>
    <property type="project" value="UniProtKB-KW"/>
</dbReference>
<evidence type="ECO:0000313" key="8">
    <source>
        <dbReference type="EMBL" id="KAL3074273.1"/>
    </source>
</evidence>
<dbReference type="SUPFAM" id="SSF55770">
    <property type="entry name" value="Profilin (actin-binding protein)"/>
    <property type="match status" value="1"/>
</dbReference>
<protein>
    <recommendedName>
        <fullName evidence="7">Profilin</fullName>
    </recommendedName>
</protein>
<dbReference type="AlphaFoldDB" id="A0ABD2IDP2"/>
<dbReference type="InterPro" id="IPR048278">
    <property type="entry name" value="PFN"/>
</dbReference>
<evidence type="ECO:0000256" key="2">
    <source>
        <dbReference type="ARBA" id="ARBA00010058"/>
    </source>
</evidence>
<gene>
    <name evidence="8" type="ORF">niasHS_015103</name>
</gene>
<sequence>MDATKWHTFVNQVAATGPITKAAICGQDGNIWAKSDNFNLDPMEANVAVSAFRNPGALANRGLACEGVTYPITQPPSTTNNTCLSGEIDGQHGVTIARTNRAFLVGVTEGTDTDIGRVETVSLAQQLATQYGW</sequence>
<organism evidence="8 9">
    <name type="scientific">Heterodera schachtii</name>
    <name type="common">Sugarbeet cyst nematode worm</name>
    <name type="synonym">Tylenchus schachtii</name>
    <dbReference type="NCBI Taxonomy" id="97005"/>
    <lineage>
        <taxon>Eukaryota</taxon>
        <taxon>Metazoa</taxon>
        <taxon>Ecdysozoa</taxon>
        <taxon>Nematoda</taxon>
        <taxon>Chromadorea</taxon>
        <taxon>Rhabditida</taxon>
        <taxon>Tylenchina</taxon>
        <taxon>Tylenchomorpha</taxon>
        <taxon>Tylenchoidea</taxon>
        <taxon>Heteroderidae</taxon>
        <taxon>Heteroderinae</taxon>
        <taxon>Heterodera</taxon>
    </lineage>
</organism>
<proteinExistence type="inferred from homology"/>
<name>A0ABD2IDP2_HETSC</name>